<organism evidence="2 3">
    <name type="scientific">Podospora aff. communis PSN243</name>
    <dbReference type="NCBI Taxonomy" id="3040156"/>
    <lineage>
        <taxon>Eukaryota</taxon>
        <taxon>Fungi</taxon>
        <taxon>Dikarya</taxon>
        <taxon>Ascomycota</taxon>
        <taxon>Pezizomycotina</taxon>
        <taxon>Sordariomycetes</taxon>
        <taxon>Sordariomycetidae</taxon>
        <taxon>Sordariales</taxon>
        <taxon>Podosporaceae</taxon>
        <taxon>Podospora</taxon>
    </lineage>
</organism>
<dbReference type="Proteomes" id="UP001321760">
    <property type="component" value="Unassembled WGS sequence"/>
</dbReference>
<feature type="signal peptide" evidence="1">
    <location>
        <begin position="1"/>
        <end position="19"/>
    </location>
</feature>
<protein>
    <submittedName>
        <fullName evidence="2">Uncharacterized protein</fullName>
    </submittedName>
</protein>
<accession>A0AAV9GB86</accession>
<reference evidence="2" key="2">
    <citation type="submission" date="2023-05" db="EMBL/GenBank/DDBJ databases">
        <authorList>
            <consortium name="Lawrence Berkeley National Laboratory"/>
            <person name="Steindorff A."/>
            <person name="Hensen N."/>
            <person name="Bonometti L."/>
            <person name="Westerberg I."/>
            <person name="Brannstrom I.O."/>
            <person name="Guillou S."/>
            <person name="Cros-Aarteil S."/>
            <person name="Calhoun S."/>
            <person name="Haridas S."/>
            <person name="Kuo A."/>
            <person name="Mondo S."/>
            <person name="Pangilinan J."/>
            <person name="Riley R."/>
            <person name="Labutti K."/>
            <person name="Andreopoulos B."/>
            <person name="Lipzen A."/>
            <person name="Chen C."/>
            <person name="Yanf M."/>
            <person name="Daum C."/>
            <person name="Ng V."/>
            <person name="Clum A."/>
            <person name="Ohm R."/>
            <person name="Martin F."/>
            <person name="Silar P."/>
            <person name="Natvig D."/>
            <person name="Lalanne C."/>
            <person name="Gautier V."/>
            <person name="Ament-Velasquez S.L."/>
            <person name="Kruys A."/>
            <person name="Hutchinson M.I."/>
            <person name="Powell A.J."/>
            <person name="Barry K."/>
            <person name="Miller A.N."/>
            <person name="Grigoriev I.V."/>
            <person name="Debuchy R."/>
            <person name="Gladieux P."/>
            <person name="Thoren M.H."/>
            <person name="Johannesson H."/>
        </authorList>
    </citation>
    <scope>NUCLEOTIDE SEQUENCE</scope>
    <source>
        <strain evidence="2">PSN243</strain>
    </source>
</reference>
<evidence type="ECO:0000313" key="2">
    <source>
        <dbReference type="EMBL" id="KAK4445720.1"/>
    </source>
</evidence>
<gene>
    <name evidence="2" type="ORF">QBC34DRAFT_384084</name>
</gene>
<keyword evidence="1" id="KW-0732">Signal</keyword>
<proteinExistence type="predicted"/>
<name>A0AAV9GB86_9PEZI</name>
<evidence type="ECO:0000256" key="1">
    <source>
        <dbReference type="SAM" id="SignalP"/>
    </source>
</evidence>
<sequence length="95" mass="10061">MQFTTALVAAMALFTGAQAACPANGTFCGSELVDVYQCITAAQLQALQIDIWRTDLFPTDASGNVLKATATCRANGCRNSNGDKNRPPTVFARCN</sequence>
<feature type="chain" id="PRO_5043709651" evidence="1">
    <location>
        <begin position="20"/>
        <end position="95"/>
    </location>
</feature>
<keyword evidence="3" id="KW-1185">Reference proteome</keyword>
<evidence type="ECO:0000313" key="3">
    <source>
        <dbReference type="Proteomes" id="UP001321760"/>
    </source>
</evidence>
<dbReference type="EMBL" id="MU865963">
    <property type="protein sequence ID" value="KAK4445720.1"/>
    <property type="molecule type" value="Genomic_DNA"/>
</dbReference>
<dbReference type="AlphaFoldDB" id="A0AAV9GB86"/>
<comment type="caution">
    <text evidence="2">The sequence shown here is derived from an EMBL/GenBank/DDBJ whole genome shotgun (WGS) entry which is preliminary data.</text>
</comment>
<reference evidence="2" key="1">
    <citation type="journal article" date="2023" name="Mol. Phylogenet. Evol.">
        <title>Genome-scale phylogeny and comparative genomics of the fungal order Sordariales.</title>
        <authorList>
            <person name="Hensen N."/>
            <person name="Bonometti L."/>
            <person name="Westerberg I."/>
            <person name="Brannstrom I.O."/>
            <person name="Guillou S."/>
            <person name="Cros-Aarteil S."/>
            <person name="Calhoun S."/>
            <person name="Haridas S."/>
            <person name="Kuo A."/>
            <person name="Mondo S."/>
            <person name="Pangilinan J."/>
            <person name="Riley R."/>
            <person name="LaButti K."/>
            <person name="Andreopoulos B."/>
            <person name="Lipzen A."/>
            <person name="Chen C."/>
            <person name="Yan M."/>
            <person name="Daum C."/>
            <person name="Ng V."/>
            <person name="Clum A."/>
            <person name="Steindorff A."/>
            <person name="Ohm R.A."/>
            <person name="Martin F."/>
            <person name="Silar P."/>
            <person name="Natvig D.O."/>
            <person name="Lalanne C."/>
            <person name="Gautier V."/>
            <person name="Ament-Velasquez S.L."/>
            <person name="Kruys A."/>
            <person name="Hutchinson M.I."/>
            <person name="Powell A.J."/>
            <person name="Barry K."/>
            <person name="Miller A.N."/>
            <person name="Grigoriev I.V."/>
            <person name="Debuchy R."/>
            <person name="Gladieux P."/>
            <person name="Hiltunen Thoren M."/>
            <person name="Johannesson H."/>
        </authorList>
    </citation>
    <scope>NUCLEOTIDE SEQUENCE</scope>
    <source>
        <strain evidence="2">PSN243</strain>
    </source>
</reference>